<proteinExistence type="inferred from homology"/>
<dbReference type="PRINTS" id="PR01374">
    <property type="entry name" value="TONBPROTEIN"/>
</dbReference>
<keyword evidence="3" id="KW-0813">Transport</keyword>
<evidence type="ECO:0000256" key="9">
    <source>
        <dbReference type="ARBA" id="ARBA00023136"/>
    </source>
</evidence>
<dbReference type="RefSeq" id="WP_006949405.1">
    <property type="nucleotide sequence ID" value="NZ_BAJI01000029.1"/>
</dbReference>
<keyword evidence="9 10" id="KW-0472">Membrane</keyword>
<dbReference type="GO" id="GO:0098797">
    <property type="term" value="C:plasma membrane protein complex"/>
    <property type="evidence" value="ECO:0007669"/>
    <property type="project" value="TreeGrafter"/>
</dbReference>
<dbReference type="GO" id="GO:0031992">
    <property type="term" value="F:energy transducer activity"/>
    <property type="evidence" value="ECO:0007669"/>
    <property type="project" value="InterPro"/>
</dbReference>
<evidence type="ECO:0000256" key="2">
    <source>
        <dbReference type="ARBA" id="ARBA00006555"/>
    </source>
</evidence>
<dbReference type="InterPro" id="IPR006260">
    <property type="entry name" value="TonB/TolA_C"/>
</dbReference>
<feature type="transmembrane region" description="Helical" evidence="10">
    <location>
        <begin position="37"/>
        <end position="60"/>
    </location>
</feature>
<dbReference type="PANTHER" id="PTHR33446:SF2">
    <property type="entry name" value="PROTEIN TONB"/>
    <property type="match status" value="1"/>
</dbReference>
<feature type="domain" description="TonB C-terminal" evidence="11">
    <location>
        <begin position="187"/>
        <end position="277"/>
    </location>
</feature>
<name>E0NT47_9BACT</name>
<evidence type="ECO:0000256" key="10">
    <source>
        <dbReference type="SAM" id="Phobius"/>
    </source>
</evidence>
<evidence type="ECO:0000313" key="13">
    <source>
        <dbReference type="Proteomes" id="UP000004394"/>
    </source>
</evidence>
<dbReference type="PANTHER" id="PTHR33446">
    <property type="entry name" value="PROTEIN TONB-RELATED"/>
    <property type="match status" value="1"/>
</dbReference>
<evidence type="ECO:0000256" key="7">
    <source>
        <dbReference type="ARBA" id="ARBA00022927"/>
    </source>
</evidence>
<evidence type="ECO:0000256" key="4">
    <source>
        <dbReference type="ARBA" id="ARBA00022475"/>
    </source>
</evidence>
<keyword evidence="13" id="KW-1185">Reference proteome</keyword>
<evidence type="ECO:0000256" key="6">
    <source>
        <dbReference type="ARBA" id="ARBA00022692"/>
    </source>
</evidence>
<organism evidence="12 13">
    <name type="scientific">Hoylesella marshii DSM 16973 = JCM 13450</name>
    <dbReference type="NCBI Taxonomy" id="862515"/>
    <lineage>
        <taxon>Bacteria</taxon>
        <taxon>Pseudomonadati</taxon>
        <taxon>Bacteroidota</taxon>
        <taxon>Bacteroidia</taxon>
        <taxon>Bacteroidales</taxon>
        <taxon>Prevotellaceae</taxon>
        <taxon>Hoylesella</taxon>
    </lineage>
</organism>
<dbReference type="Gene3D" id="3.30.1150.10">
    <property type="match status" value="1"/>
</dbReference>
<comment type="caution">
    <text evidence="12">The sequence shown here is derived from an EMBL/GenBank/DDBJ whole genome shotgun (WGS) entry which is preliminary data.</text>
</comment>
<evidence type="ECO:0000313" key="12">
    <source>
        <dbReference type="EMBL" id="EFM01708.1"/>
    </source>
</evidence>
<dbReference type="STRING" id="862515.HMPREF0658_1348"/>
<dbReference type="GO" id="GO:0055085">
    <property type="term" value="P:transmembrane transport"/>
    <property type="evidence" value="ECO:0007669"/>
    <property type="project" value="InterPro"/>
</dbReference>
<evidence type="ECO:0000256" key="3">
    <source>
        <dbReference type="ARBA" id="ARBA00022448"/>
    </source>
</evidence>
<dbReference type="FunFam" id="3.30.1150.10:FF:000002">
    <property type="entry name" value="Energy transducer TonB"/>
    <property type="match status" value="1"/>
</dbReference>
<dbReference type="GO" id="GO:0015031">
    <property type="term" value="P:protein transport"/>
    <property type="evidence" value="ECO:0007669"/>
    <property type="project" value="UniProtKB-KW"/>
</dbReference>
<evidence type="ECO:0000259" key="11">
    <source>
        <dbReference type="PROSITE" id="PS52015"/>
    </source>
</evidence>
<gene>
    <name evidence="12" type="primary">tonB2</name>
    <name evidence="12" type="ORF">HMPREF0658_1348</name>
</gene>
<dbReference type="AlphaFoldDB" id="E0NT47"/>
<dbReference type="InterPro" id="IPR051045">
    <property type="entry name" value="TonB-dependent_transducer"/>
</dbReference>
<keyword evidence="12" id="KW-0675">Receptor</keyword>
<dbReference type="NCBIfam" id="TIGR01352">
    <property type="entry name" value="tonB_Cterm"/>
    <property type="match status" value="1"/>
</dbReference>
<keyword evidence="5" id="KW-0997">Cell inner membrane</keyword>
<comment type="subcellular location">
    <subcellularLocation>
        <location evidence="1">Cell inner membrane</location>
        <topology evidence="1">Single-pass membrane protein</topology>
        <orientation evidence="1">Periplasmic side</orientation>
    </subcellularLocation>
</comment>
<dbReference type="Pfam" id="PF03544">
    <property type="entry name" value="TonB_C"/>
    <property type="match status" value="1"/>
</dbReference>
<keyword evidence="4" id="KW-1003">Cell membrane</keyword>
<dbReference type="GO" id="GO:0030288">
    <property type="term" value="C:outer membrane-bounded periplasmic space"/>
    <property type="evidence" value="ECO:0007669"/>
    <property type="project" value="InterPro"/>
</dbReference>
<dbReference type="GO" id="GO:0015891">
    <property type="term" value="P:siderophore transport"/>
    <property type="evidence" value="ECO:0007669"/>
    <property type="project" value="InterPro"/>
</dbReference>
<dbReference type="EMBL" id="AEEI01000044">
    <property type="protein sequence ID" value="EFM01708.1"/>
    <property type="molecule type" value="Genomic_DNA"/>
</dbReference>
<reference evidence="12" key="1">
    <citation type="submission" date="2010-07" db="EMBL/GenBank/DDBJ databases">
        <authorList>
            <person name="Muzny D."/>
            <person name="Qin X."/>
            <person name="Deng J."/>
            <person name="Jiang H."/>
            <person name="Liu Y."/>
            <person name="Qu J."/>
            <person name="Song X.-Z."/>
            <person name="Zhang L."/>
            <person name="Thornton R."/>
            <person name="Coyle M."/>
            <person name="Francisco L."/>
            <person name="Jackson L."/>
            <person name="Javaid M."/>
            <person name="Korchina V."/>
            <person name="Kovar C."/>
            <person name="Mata R."/>
            <person name="Mathew T."/>
            <person name="Ngo R."/>
            <person name="Nguyen L."/>
            <person name="Nguyen N."/>
            <person name="Okwuonu G."/>
            <person name="Ongeri F."/>
            <person name="Pham C."/>
            <person name="Simmons D."/>
            <person name="Wilczek-Boney K."/>
            <person name="Hale W."/>
            <person name="Jakkamsetti A."/>
            <person name="Pham P."/>
            <person name="Ruth R."/>
            <person name="San Lucas F."/>
            <person name="Warren J."/>
            <person name="Zhang J."/>
            <person name="Zhao Z."/>
            <person name="Zhou C."/>
            <person name="Zhu D."/>
            <person name="Lee S."/>
            <person name="Bess C."/>
            <person name="Blankenburg K."/>
            <person name="Forbes L."/>
            <person name="Fu Q."/>
            <person name="Gubbala S."/>
            <person name="Hirani K."/>
            <person name="Jayaseelan J.C."/>
            <person name="Lara F."/>
            <person name="Munidasa M."/>
            <person name="Palculict T."/>
            <person name="Patil S."/>
            <person name="Pu L.-L."/>
            <person name="Saada N."/>
            <person name="Tang L."/>
            <person name="Weissenberger G."/>
            <person name="Zhu Y."/>
            <person name="Hemphill L."/>
            <person name="Shang Y."/>
            <person name="Youmans B."/>
            <person name="Ayvaz T."/>
            <person name="Ross M."/>
            <person name="Santibanez J."/>
            <person name="Aqrawi P."/>
            <person name="Gross S."/>
            <person name="Joshi V."/>
            <person name="Fowler G."/>
            <person name="Nazareth L."/>
            <person name="Reid J."/>
            <person name="Worley K."/>
            <person name="Petrosino J."/>
            <person name="Highlander S."/>
            <person name="Gibbs R."/>
        </authorList>
    </citation>
    <scope>NUCLEOTIDE SEQUENCE [LARGE SCALE GENOMIC DNA]</scope>
    <source>
        <strain evidence="12">DSM 16973</strain>
    </source>
</reference>
<accession>E0NT47</accession>
<dbReference type="OrthoDB" id="9814002at2"/>
<dbReference type="SUPFAM" id="SSF74653">
    <property type="entry name" value="TolA/TonB C-terminal domain"/>
    <property type="match status" value="1"/>
</dbReference>
<dbReference type="InterPro" id="IPR037682">
    <property type="entry name" value="TonB_C"/>
</dbReference>
<comment type="similarity">
    <text evidence="2">Belongs to the TonB family.</text>
</comment>
<dbReference type="Proteomes" id="UP000004394">
    <property type="component" value="Unassembled WGS sequence"/>
</dbReference>
<protein>
    <submittedName>
        <fullName evidence="12">TonB-dependent receptor</fullName>
    </submittedName>
</protein>
<dbReference type="PROSITE" id="PS52015">
    <property type="entry name" value="TONB_CTD"/>
    <property type="match status" value="1"/>
</dbReference>
<dbReference type="HOGENOM" id="CLU_065795_0_0_10"/>
<evidence type="ECO:0000256" key="8">
    <source>
        <dbReference type="ARBA" id="ARBA00022989"/>
    </source>
</evidence>
<sequence length="277" mass="30811">MAKIDLISNDWVELVFEGKNHSYGAYRLRRSTAKRNFFAIVFMLIFAAVIATIIGVNIIIENAKAKDNFNQEVELSQLAKKKEAKVEKKAPVKMEEKKIVENVKSSIKFVPPVIKKDSEVKPEEEMKTQADLQKTNTSIGAFTVKGNDEAGGTILKAKEEIVQPEPVKEVAENKVFDVVEVMPSFPGGPAALMSYLSKNIKYPTVAEETGIQGRVIVTFVVERDGSITDVQVAKSVDPSLDKEAQRVVRSMPRWIPGKQNGSAVRVKYTVPVTFRLQ</sequence>
<keyword evidence="6 10" id="KW-0812">Transmembrane</keyword>
<dbReference type="InterPro" id="IPR003538">
    <property type="entry name" value="TonB"/>
</dbReference>
<dbReference type="eggNOG" id="COG0810">
    <property type="taxonomic scope" value="Bacteria"/>
</dbReference>
<keyword evidence="8 10" id="KW-1133">Transmembrane helix</keyword>
<keyword evidence="7" id="KW-0653">Protein transport</keyword>
<evidence type="ECO:0000256" key="5">
    <source>
        <dbReference type="ARBA" id="ARBA00022519"/>
    </source>
</evidence>
<evidence type="ECO:0000256" key="1">
    <source>
        <dbReference type="ARBA" id="ARBA00004383"/>
    </source>
</evidence>